<sequence>MTEKEEEEEKEGEGSGDSENNKNDKREGENKKEDNSDGEYNKVLPILGREITEALFDLLNFSQGPRVRDRVSHGEADPGSVSPSAAIFALHLSLLILSCESENHDNAIPRHTRGYCIGKNCCNNLDTTFKSSNKDEETIKHPILPHPPLLPSSRLSQETENALQVLREWISGYRSHYHPTALLHASLLSSTSLLSGWMEWKRVERSEMDYVEWERQVEVLVEEMDRLYERVEEGKGKSNVELEVSARKGDKERSDKEVDTENAVEVKRSEGNERMEDKEKNVCERREKKTREVAEYDVETENGKERTREVENKDQRRMKENTMINRGMKENLHKTTEERNEETKRTQKQKEEKEMTIRPKIKANLSYPSLSRTHTFLPLTKTSEFMAKIHNITFQVLHRPKSELEVISILRRITTNINTSLKNTQDSLSFKHTQFREKKMRSRRRETYKRQLNSVPVLVWTCYLSLQAVYMVLLSLHDVPEMRRDSFFSLMRVLKGMLKAMENLASQTDPQMNRWDEAVCLSRENVGFIWKHFGCGI</sequence>
<dbReference type="Proteomes" id="UP000324222">
    <property type="component" value="Unassembled WGS sequence"/>
</dbReference>
<keyword evidence="1" id="KW-0175">Coiled coil</keyword>
<evidence type="ECO:0000313" key="3">
    <source>
        <dbReference type="EMBL" id="MPC17149.1"/>
    </source>
</evidence>
<dbReference type="EMBL" id="VSRR010000563">
    <property type="protein sequence ID" value="MPC17149.1"/>
    <property type="molecule type" value="Genomic_DNA"/>
</dbReference>
<organism evidence="3 4">
    <name type="scientific">Portunus trituberculatus</name>
    <name type="common">Swimming crab</name>
    <name type="synonym">Neptunus trituberculatus</name>
    <dbReference type="NCBI Taxonomy" id="210409"/>
    <lineage>
        <taxon>Eukaryota</taxon>
        <taxon>Metazoa</taxon>
        <taxon>Ecdysozoa</taxon>
        <taxon>Arthropoda</taxon>
        <taxon>Crustacea</taxon>
        <taxon>Multicrustacea</taxon>
        <taxon>Malacostraca</taxon>
        <taxon>Eumalacostraca</taxon>
        <taxon>Eucarida</taxon>
        <taxon>Decapoda</taxon>
        <taxon>Pleocyemata</taxon>
        <taxon>Brachyura</taxon>
        <taxon>Eubrachyura</taxon>
        <taxon>Portunoidea</taxon>
        <taxon>Portunidae</taxon>
        <taxon>Portuninae</taxon>
        <taxon>Portunus</taxon>
    </lineage>
</organism>
<feature type="region of interest" description="Disordered" evidence="2">
    <location>
        <begin position="1"/>
        <end position="39"/>
    </location>
</feature>
<feature type="compositionally biased region" description="Acidic residues" evidence="2">
    <location>
        <begin position="1"/>
        <end position="16"/>
    </location>
</feature>
<feature type="compositionally biased region" description="Basic and acidic residues" evidence="2">
    <location>
        <begin position="301"/>
        <end position="313"/>
    </location>
</feature>
<name>A0A5B7D798_PORTR</name>
<dbReference type="PANTHER" id="PTHR31701">
    <property type="entry name" value="ENDOPLASMIC RETICULUM MEMBRANE-ASSOCIATED RNA DEGRADATION PROTEIN"/>
    <property type="match status" value="1"/>
</dbReference>
<evidence type="ECO:0000256" key="1">
    <source>
        <dbReference type="SAM" id="Coils"/>
    </source>
</evidence>
<feature type="region of interest" description="Disordered" evidence="2">
    <location>
        <begin position="294"/>
        <end position="313"/>
    </location>
</feature>
<feature type="compositionally biased region" description="Basic and acidic residues" evidence="2">
    <location>
        <begin position="19"/>
        <end position="35"/>
    </location>
</feature>
<gene>
    <name evidence="3" type="primary">Ermard</name>
    <name evidence="3" type="ORF">E2C01_009996</name>
</gene>
<feature type="region of interest" description="Disordered" evidence="2">
    <location>
        <begin position="332"/>
        <end position="354"/>
    </location>
</feature>
<evidence type="ECO:0000256" key="2">
    <source>
        <dbReference type="SAM" id="MobiDB-lite"/>
    </source>
</evidence>
<dbReference type="AlphaFoldDB" id="A0A5B7D798"/>
<feature type="region of interest" description="Disordered" evidence="2">
    <location>
        <begin position="242"/>
        <end position="288"/>
    </location>
</feature>
<proteinExistence type="predicted"/>
<protein>
    <submittedName>
        <fullName evidence="3">Endoplasmic reticulum membrane-associated RNA degradation protein</fullName>
    </submittedName>
</protein>
<evidence type="ECO:0000313" key="4">
    <source>
        <dbReference type="Proteomes" id="UP000324222"/>
    </source>
</evidence>
<dbReference type="OrthoDB" id="49386at2759"/>
<dbReference type="InterPro" id="IPR039635">
    <property type="entry name" value="ERMARD"/>
</dbReference>
<feature type="coiled-coil region" evidence="1">
    <location>
        <begin position="203"/>
        <end position="230"/>
    </location>
</feature>
<keyword evidence="4" id="KW-1185">Reference proteome</keyword>
<comment type="caution">
    <text evidence="3">The sequence shown here is derived from an EMBL/GenBank/DDBJ whole genome shotgun (WGS) entry which is preliminary data.</text>
</comment>
<accession>A0A5B7D798</accession>
<reference evidence="3 4" key="1">
    <citation type="submission" date="2019-05" db="EMBL/GenBank/DDBJ databases">
        <title>Another draft genome of Portunus trituberculatus and its Hox gene families provides insights of decapod evolution.</title>
        <authorList>
            <person name="Jeong J.-H."/>
            <person name="Song I."/>
            <person name="Kim S."/>
            <person name="Choi T."/>
            <person name="Kim D."/>
            <person name="Ryu S."/>
            <person name="Kim W."/>
        </authorList>
    </citation>
    <scope>NUCLEOTIDE SEQUENCE [LARGE SCALE GENOMIC DNA]</scope>
    <source>
        <tissue evidence="3">Muscle</tissue>
    </source>
</reference>
<dbReference type="PANTHER" id="PTHR31701:SF2">
    <property type="entry name" value="ENDOPLASMIC RETICULUM MEMBRANE-ASSOCIATED RNA DEGRADATION PROTEIN"/>
    <property type="match status" value="1"/>
</dbReference>